<reference evidence="8 9" key="1">
    <citation type="journal article" date="2016" name="Front. Microbiol.">
        <title>Genome and transcriptome sequences reveal the specific parasitism of the nematophagous Purpureocillium lilacinum 36-1.</title>
        <authorList>
            <person name="Xie J."/>
            <person name="Li S."/>
            <person name="Mo C."/>
            <person name="Xiao X."/>
            <person name="Peng D."/>
            <person name="Wang G."/>
            <person name="Xiao Y."/>
        </authorList>
    </citation>
    <scope>NUCLEOTIDE SEQUENCE [LARGE SCALE GENOMIC DNA]</scope>
    <source>
        <strain evidence="8 9">36-1</strain>
    </source>
</reference>
<dbReference type="PROSITE" id="PS51635">
    <property type="entry name" value="PNPLA"/>
    <property type="match status" value="1"/>
</dbReference>
<feature type="active site" description="Proton acceptor" evidence="5">
    <location>
        <position position="215"/>
    </location>
</feature>
<proteinExistence type="predicted"/>
<gene>
    <name evidence="8" type="ORF">PCL_10933</name>
</gene>
<evidence type="ECO:0000259" key="7">
    <source>
        <dbReference type="PROSITE" id="PS51635"/>
    </source>
</evidence>
<dbReference type="PANTHER" id="PTHR24185:SF1">
    <property type="entry name" value="CALCIUM-INDEPENDENT PHOSPHOLIPASE A2-GAMMA"/>
    <property type="match status" value="1"/>
</dbReference>
<dbReference type="SUPFAM" id="SSF52151">
    <property type="entry name" value="FabD/lysophospholipase-like"/>
    <property type="match status" value="1"/>
</dbReference>
<dbReference type="GO" id="GO:0016020">
    <property type="term" value="C:membrane"/>
    <property type="evidence" value="ECO:0007669"/>
    <property type="project" value="TreeGrafter"/>
</dbReference>
<dbReference type="GO" id="GO:0046486">
    <property type="term" value="P:glycerolipid metabolic process"/>
    <property type="evidence" value="ECO:0007669"/>
    <property type="project" value="UniProtKB-ARBA"/>
</dbReference>
<keyword evidence="1" id="KW-0677">Repeat</keyword>
<evidence type="ECO:0000256" key="6">
    <source>
        <dbReference type="SAM" id="MobiDB-lite"/>
    </source>
</evidence>
<keyword evidence="4 5" id="KW-0443">Lipid metabolism</keyword>
<feature type="short sequence motif" description="DGA/G" evidence="5">
    <location>
        <begin position="215"/>
        <end position="217"/>
    </location>
</feature>
<feature type="compositionally biased region" description="Polar residues" evidence="6">
    <location>
        <begin position="1289"/>
        <end position="1300"/>
    </location>
</feature>
<feature type="domain" description="PNPLA" evidence="7">
    <location>
        <begin position="31"/>
        <end position="228"/>
    </location>
</feature>
<dbReference type="InterPro" id="IPR027417">
    <property type="entry name" value="P-loop_NTPase"/>
</dbReference>
<evidence type="ECO:0000313" key="9">
    <source>
        <dbReference type="Proteomes" id="UP000245956"/>
    </source>
</evidence>
<dbReference type="InterPro" id="IPR016035">
    <property type="entry name" value="Acyl_Trfase/lysoPLipase"/>
</dbReference>
<evidence type="ECO:0000256" key="3">
    <source>
        <dbReference type="ARBA" id="ARBA00022963"/>
    </source>
</evidence>
<keyword evidence="3 5" id="KW-0442">Lipid degradation</keyword>
<dbReference type="InterPro" id="IPR002641">
    <property type="entry name" value="PNPLA_dom"/>
</dbReference>
<evidence type="ECO:0000313" key="8">
    <source>
        <dbReference type="EMBL" id="PWI72310.1"/>
    </source>
</evidence>
<dbReference type="EMBL" id="LCWV01000006">
    <property type="protein sequence ID" value="PWI72310.1"/>
    <property type="molecule type" value="Genomic_DNA"/>
</dbReference>
<dbReference type="PANTHER" id="PTHR24185">
    <property type="entry name" value="CALCIUM-INDEPENDENT PHOSPHOLIPASE A2-GAMMA"/>
    <property type="match status" value="1"/>
</dbReference>
<feature type="active site" description="Nucleophile" evidence="5">
    <location>
        <position position="73"/>
    </location>
</feature>
<sequence>MTTTPCGTMSPPPNQHDGDGTDGGGRRLNLLCLDGGGVRGLSSLYILQRLMEQIDPRDPPKPCDYFDMICGTSTGGLIAIMLGRLRMTVAQCIREYEQLSASVFTKRRHRLNWKGQIQGRFDHEALEEGIKAILQRRQVPENELLKEAGGQPECKVFVSTMRQEISEIVNLTSYYSPTWGASMLDSVRIWEAARATSAAPSFFDPCVIDAKCFVDGGTGANNPIHQLWAEASCVYGEDGASSTWKLEDHLHCLVSIGTGTPSRKPFGPELQDVATALRAIATSAESVAQTFEREHPHLVNNCVYFRFNVTNGLQGVGLEASDRLSEIEALTGSYCASATVTQKMKACACKLAGARSEEISGWAQQAAIRCTQLSVPQPCLPFAKDEIQKTDPVDLFSFIHCRPFQDWLQGTSRSLICITSSTISSHNFMFHPAFPLGERLSKHLCVDELKGHTTLYVNCFWILDRPKGFRPRALVEEHLKRTNQIPGDKTPVETVLETLLYQLLQQTENLGTVLERYAALLPEDSVAAFRDQMVQSGMPSGRELVPLIKCLIAASKSHILVAVDSIDYLPESDRAAMMVQLADLAQDETHAKLLFCGAAQMVKVGGGAHVAVVTDMTEAMECRASLKFDEFNVRKSQIAPAAAGTAEWIWEHPVFREFSFEKNGLLWIRGKPGSGKSVLAKCIQRMLIGSNPRRTLVGDWFYHGRRGAHYIRHRSFLRSVLYQFLEQNLSLFSEYFLDAYREQDPMNAFEWMDETLSDIFKRICCGPFHVICVIDAMDEAENESILDMLMEIVGGRPGSNASFIVLSRPHIGIERRVYSAPVLILERENERDIQRIINIGLDSLKRSIHSLNFDRPGSVAPRSAVRVRRSRFGSIAMSQAREQEAIERVRKTLSTKAQGSILWVKLVLDQLNQASQEGGGASLDDMEALVNKIPRELEEFYRQMLAKLVEGKSADTIEDIRKALMWIGAAGELGDVTLDSLWEALALLKDDFRSDTLDGVWQRQIFISTFDELWRKIYSMCGPFIEVYTPGLSVDESRTTQYKAGSIVQLMHQSVRDFLCGSHAAGALHFSWQEAVCMVERSLSHYLALVARDNERNLERGPQQPEEMVGRLSEQRLLQLALKSVEANSGPGKTMRGLIGNWILEPAPGGGEEELLVSAIEGYLKVAGNWDNPQTTAETLSLGRLFYHACKEGLVTAVRNLLSLDWLALNEVKHPFDAILLGCIFFAASRSGSPNIAVTLQWPGYASRPTLAPANVFRKPPLRFRGTRWTDLRAEDIEDEDSTPRTSRRSSVAPSSTAVNDSDEESDEESTARQIAILGSRVKVPPSPPEKDRETDKQVGLPSNSYARWHSQPWTVQLTITRRGGGARETKHSVTFKEWCRFLDILCGSKSRELQERRAGFACVAGPSAPSMGDGQGEGGSASAICVGMSGVHLGEEEGEEEELGEGEQNVVPAEDVEDAILASLELMQRTGVGPN</sequence>
<dbReference type="SUPFAM" id="SSF52540">
    <property type="entry name" value="P-loop containing nucleoside triphosphate hydrolases"/>
    <property type="match status" value="1"/>
</dbReference>
<protein>
    <recommendedName>
        <fullName evidence="7">PNPLA domain-containing protein</fullName>
    </recommendedName>
</protein>
<dbReference type="Gene3D" id="3.40.50.300">
    <property type="entry name" value="P-loop containing nucleotide triphosphate hydrolases"/>
    <property type="match status" value="1"/>
</dbReference>
<accession>A0A2U3ECX0</accession>
<evidence type="ECO:0000256" key="5">
    <source>
        <dbReference type="PROSITE-ProRule" id="PRU01161"/>
    </source>
</evidence>
<dbReference type="Pfam" id="PF24883">
    <property type="entry name" value="NPHP3_N"/>
    <property type="match status" value="1"/>
</dbReference>
<organism evidence="8 9">
    <name type="scientific">Purpureocillium lilacinum</name>
    <name type="common">Paecilomyces lilacinus</name>
    <dbReference type="NCBI Taxonomy" id="33203"/>
    <lineage>
        <taxon>Eukaryota</taxon>
        <taxon>Fungi</taxon>
        <taxon>Dikarya</taxon>
        <taxon>Ascomycota</taxon>
        <taxon>Pezizomycotina</taxon>
        <taxon>Sordariomycetes</taxon>
        <taxon>Hypocreomycetidae</taxon>
        <taxon>Hypocreales</taxon>
        <taxon>Ophiocordycipitaceae</taxon>
        <taxon>Purpureocillium</taxon>
    </lineage>
</organism>
<feature type="short sequence motif" description="GXSXG" evidence="5">
    <location>
        <begin position="71"/>
        <end position="75"/>
    </location>
</feature>
<feature type="short sequence motif" description="GXGXXG" evidence="5">
    <location>
        <begin position="35"/>
        <end position="40"/>
    </location>
</feature>
<dbReference type="CDD" id="cd07216">
    <property type="entry name" value="Pat17_PNPLA8_PNPLA9_like3"/>
    <property type="match status" value="1"/>
</dbReference>
<keyword evidence="2 5" id="KW-0378">Hydrolase</keyword>
<dbReference type="Proteomes" id="UP000245956">
    <property type="component" value="Unassembled WGS sequence"/>
</dbReference>
<dbReference type="Pfam" id="PF01734">
    <property type="entry name" value="Patatin"/>
    <property type="match status" value="1"/>
</dbReference>
<evidence type="ECO:0000256" key="1">
    <source>
        <dbReference type="ARBA" id="ARBA00022737"/>
    </source>
</evidence>
<evidence type="ECO:0000256" key="4">
    <source>
        <dbReference type="ARBA" id="ARBA00023098"/>
    </source>
</evidence>
<dbReference type="GO" id="GO:0016042">
    <property type="term" value="P:lipid catabolic process"/>
    <property type="evidence" value="ECO:0007669"/>
    <property type="project" value="UniProtKB-UniRule"/>
</dbReference>
<name>A0A2U3ECX0_PURLI</name>
<comment type="caution">
    <text evidence="8">The sequence shown here is derived from an EMBL/GenBank/DDBJ whole genome shotgun (WGS) entry which is preliminary data.</text>
</comment>
<feature type="region of interest" description="Disordered" evidence="6">
    <location>
        <begin position="1"/>
        <end position="22"/>
    </location>
</feature>
<dbReference type="InterPro" id="IPR056884">
    <property type="entry name" value="NPHP3-like_N"/>
</dbReference>
<dbReference type="Gene3D" id="3.40.1090.10">
    <property type="entry name" value="Cytosolic phospholipase A2 catalytic domain"/>
    <property type="match status" value="1"/>
</dbReference>
<dbReference type="GO" id="GO:0019369">
    <property type="term" value="P:arachidonate metabolic process"/>
    <property type="evidence" value="ECO:0007669"/>
    <property type="project" value="TreeGrafter"/>
</dbReference>
<dbReference type="GO" id="GO:0047499">
    <property type="term" value="F:calcium-independent phospholipase A2 activity"/>
    <property type="evidence" value="ECO:0007669"/>
    <property type="project" value="TreeGrafter"/>
</dbReference>
<feature type="region of interest" description="Disordered" evidence="6">
    <location>
        <begin position="1275"/>
        <end position="1345"/>
    </location>
</feature>
<evidence type="ECO:0000256" key="2">
    <source>
        <dbReference type="ARBA" id="ARBA00022801"/>
    </source>
</evidence>